<dbReference type="Gene3D" id="3.40.50.300">
    <property type="entry name" value="P-loop containing nucleotide triphosphate hydrolases"/>
    <property type="match status" value="1"/>
</dbReference>
<organism evidence="2 3">
    <name type="scientific">Hahella chejuensis (strain KCTC 2396)</name>
    <dbReference type="NCBI Taxonomy" id="349521"/>
    <lineage>
        <taxon>Bacteria</taxon>
        <taxon>Pseudomonadati</taxon>
        <taxon>Pseudomonadota</taxon>
        <taxon>Gammaproteobacteria</taxon>
        <taxon>Oceanospirillales</taxon>
        <taxon>Hahellaceae</taxon>
        <taxon>Hahella</taxon>
    </lineage>
</organism>
<name>Q2SME9_HAHCH</name>
<dbReference type="EMBL" id="CP000155">
    <property type="protein sequence ID" value="ABC28175.1"/>
    <property type="molecule type" value="Genomic_DNA"/>
</dbReference>
<proteinExistence type="predicted"/>
<dbReference type="PANTHER" id="PTHR13748:SF46">
    <property type="entry name" value="ZINC CHAPERONE YEIR"/>
    <property type="match status" value="1"/>
</dbReference>
<feature type="domain" description="CobW/HypB/UreG nucleotide-binding" evidence="1">
    <location>
        <begin position="14"/>
        <end position="184"/>
    </location>
</feature>
<dbReference type="Proteomes" id="UP000000238">
    <property type="component" value="Chromosome"/>
</dbReference>
<dbReference type="InterPro" id="IPR051316">
    <property type="entry name" value="Zinc-reg_GTPase_activator"/>
</dbReference>
<dbReference type="KEGG" id="hch:HCH_01308"/>
<accession>Q2SME9</accession>
<dbReference type="RefSeq" id="WP_011395248.1">
    <property type="nucleotide sequence ID" value="NC_007645.1"/>
</dbReference>
<gene>
    <name evidence="2" type="ordered locus">HCH_01308</name>
</gene>
<dbReference type="AlphaFoldDB" id="Q2SME9"/>
<dbReference type="Pfam" id="PF02492">
    <property type="entry name" value="cobW"/>
    <property type="match status" value="1"/>
</dbReference>
<keyword evidence="3" id="KW-1185">Reference proteome</keyword>
<dbReference type="HOGENOM" id="CLU_017452_1_2_6"/>
<dbReference type="PANTHER" id="PTHR13748">
    <property type="entry name" value="COBW-RELATED"/>
    <property type="match status" value="1"/>
</dbReference>
<dbReference type="InterPro" id="IPR027417">
    <property type="entry name" value="P-loop_NTPase"/>
</dbReference>
<dbReference type="OrthoDB" id="9808822at2"/>
<dbReference type="eggNOG" id="COG0523">
    <property type="taxonomic scope" value="Bacteria"/>
</dbReference>
<evidence type="ECO:0000313" key="2">
    <source>
        <dbReference type="EMBL" id="ABC28175.1"/>
    </source>
</evidence>
<dbReference type="STRING" id="349521.HCH_01308"/>
<evidence type="ECO:0000313" key="3">
    <source>
        <dbReference type="Proteomes" id="UP000000238"/>
    </source>
</evidence>
<evidence type="ECO:0000259" key="1">
    <source>
        <dbReference type="Pfam" id="PF02492"/>
    </source>
</evidence>
<protein>
    <submittedName>
        <fullName evidence="2">Putative GTPase (G3E family)</fullName>
    </submittedName>
</protein>
<sequence length="336" mass="37187">MPTQEQNAVPNRIPTSIITGFLGAGKTTAILHLLDQKPANETWAVLVNEFGEVGIDGAILSSKGALVKEVPGGCMCCVNGLPMQIGLNMLLARKPDRLLIEPTGLGHPDEIIATLNGEHYRDIVRIQATMTLLDPRKINDTRYSENENFRKQIQVADILVANKTDLCSEDDKQAFYEWVKTTRPDLHEDAIGWIKHGRVDPSWLQHTAAPSDYSVPAPPESKLPFIDIALAPKQDIVRKENRGDGYFSCGWVFSPKYLFDMKEVLNLVYSLDVERCKGVFRTTEGAAVINAENGGVTVYTVAEAPDSRIEVIDRQALEVESLETLLNDILISETTT</sequence>
<dbReference type="GO" id="GO:0005737">
    <property type="term" value="C:cytoplasm"/>
    <property type="evidence" value="ECO:0007669"/>
    <property type="project" value="TreeGrafter"/>
</dbReference>
<dbReference type="InterPro" id="IPR003495">
    <property type="entry name" value="CobW/HypB/UreG_nucleotide-bd"/>
</dbReference>
<dbReference type="CDD" id="cd03112">
    <property type="entry name" value="CobW-like"/>
    <property type="match status" value="1"/>
</dbReference>
<dbReference type="SUPFAM" id="SSF52540">
    <property type="entry name" value="P-loop containing nucleoside triphosphate hydrolases"/>
    <property type="match status" value="1"/>
</dbReference>
<reference evidence="2 3" key="1">
    <citation type="journal article" date="2005" name="Nucleic Acids Res.">
        <title>Genomic blueprint of Hahella chejuensis, a marine microbe producing an algicidal agent.</title>
        <authorList>
            <person name="Jeong H."/>
            <person name="Yim J.H."/>
            <person name="Lee C."/>
            <person name="Choi S.-H."/>
            <person name="Park Y.K."/>
            <person name="Yoon S.H."/>
            <person name="Hur C.-G."/>
            <person name="Kang H.-Y."/>
            <person name="Kim D."/>
            <person name="Lee H.H."/>
            <person name="Park K.H."/>
            <person name="Park S.-H."/>
            <person name="Park H.-S."/>
            <person name="Lee H.K."/>
            <person name="Oh T.K."/>
            <person name="Kim J.F."/>
        </authorList>
    </citation>
    <scope>NUCLEOTIDE SEQUENCE [LARGE SCALE GENOMIC DNA]</scope>
    <source>
        <strain evidence="2 3">KCTC 2396</strain>
    </source>
</reference>